<keyword evidence="6" id="KW-1185">Reference proteome</keyword>
<evidence type="ECO:0000313" key="6">
    <source>
        <dbReference type="Proteomes" id="UP000253908"/>
    </source>
</evidence>
<dbReference type="Gene3D" id="3.30.1600.10">
    <property type="entry name" value="SIR2/SIRT2 'Small Domain"/>
    <property type="match status" value="1"/>
</dbReference>
<feature type="binding site" evidence="3">
    <location>
        <position position="154"/>
    </location>
    <ligand>
        <name>Zn(2+)</name>
        <dbReference type="ChEBI" id="CHEBI:29105"/>
    </ligand>
</feature>
<dbReference type="PROSITE" id="PS50305">
    <property type="entry name" value="SIRTUIN"/>
    <property type="match status" value="1"/>
</dbReference>
<keyword evidence="1" id="KW-0808">Transferase</keyword>
<evidence type="ECO:0000256" key="3">
    <source>
        <dbReference type="PROSITE-ProRule" id="PRU00236"/>
    </source>
</evidence>
<proteinExistence type="predicted"/>
<dbReference type="AlphaFoldDB" id="A0A345PIV4"/>
<evidence type="ECO:0000313" key="5">
    <source>
        <dbReference type="EMBL" id="AXI09934.1"/>
    </source>
</evidence>
<evidence type="ECO:0000259" key="4">
    <source>
        <dbReference type="PROSITE" id="PS50305"/>
    </source>
</evidence>
<dbReference type="EMBL" id="CP024848">
    <property type="protein sequence ID" value="AXI09934.1"/>
    <property type="molecule type" value="Genomic_DNA"/>
</dbReference>
<feature type="binding site" evidence="3">
    <location>
        <position position="188"/>
    </location>
    <ligand>
        <name>Zn(2+)</name>
        <dbReference type="ChEBI" id="CHEBI:29105"/>
    </ligand>
</feature>
<protein>
    <submittedName>
        <fullName evidence="5">Deacetylase SIR2</fullName>
    </submittedName>
</protein>
<dbReference type="InterPro" id="IPR029035">
    <property type="entry name" value="DHS-like_NAD/FAD-binding_dom"/>
</dbReference>
<organism evidence="5 6">
    <name type="scientific">Oceanobacillus zhaokaii</name>
    <dbReference type="NCBI Taxonomy" id="2052660"/>
    <lineage>
        <taxon>Bacteria</taxon>
        <taxon>Bacillati</taxon>
        <taxon>Bacillota</taxon>
        <taxon>Bacilli</taxon>
        <taxon>Bacillales</taxon>
        <taxon>Bacillaceae</taxon>
        <taxon>Oceanobacillus</taxon>
    </lineage>
</organism>
<keyword evidence="2" id="KW-0520">NAD</keyword>
<sequence length="295" mass="34427">MQQLKTHWQTLTMDSSLPQADFLHQLIEEAEAIVIGIGAGMSAATGFTYVGKRFTDAFPDFIAKYRFFDMLQASLFDFEDEQEYWAFQSRFSLLNFFDQPVGEAYVNLRRIMKDKNYHIITTNADNAFYAAAFDMEKVFRIQGEYGLWQCSNHCHQQTYHDESLIRQMAQEQSDMKIPAELVPHCPKCGAVMEINKRNEEKGMVEDGHFHEQKERYEKFLKENQDKKVLFLEIGVGHTTPQFIKHPFQQMTEANPKALFVTMNQKDYFIPHAIRPQTMRIDEDIAEVLHTIALND</sequence>
<reference evidence="6" key="1">
    <citation type="submission" date="2017-11" db="EMBL/GenBank/DDBJ databases">
        <authorList>
            <person name="Zhu W."/>
        </authorList>
    </citation>
    <scope>NUCLEOTIDE SEQUENCE [LARGE SCALE GENOMIC DNA]</scope>
    <source>
        <strain evidence="6">160</strain>
    </source>
</reference>
<dbReference type="Gene3D" id="3.40.50.1220">
    <property type="entry name" value="TPP-binding domain"/>
    <property type="match status" value="1"/>
</dbReference>
<dbReference type="OrthoDB" id="394960at2"/>
<dbReference type="GO" id="GO:0016740">
    <property type="term" value="F:transferase activity"/>
    <property type="evidence" value="ECO:0007669"/>
    <property type="project" value="UniProtKB-KW"/>
</dbReference>
<dbReference type="GO" id="GO:0046872">
    <property type="term" value="F:metal ion binding"/>
    <property type="evidence" value="ECO:0007669"/>
    <property type="project" value="UniProtKB-KW"/>
</dbReference>
<dbReference type="SUPFAM" id="SSF52467">
    <property type="entry name" value="DHS-like NAD/FAD-binding domain"/>
    <property type="match status" value="1"/>
</dbReference>
<accession>A0A345PIV4</accession>
<feature type="binding site" evidence="3">
    <location>
        <position position="185"/>
    </location>
    <ligand>
        <name>Zn(2+)</name>
        <dbReference type="ChEBI" id="CHEBI:29105"/>
    </ligand>
</feature>
<gene>
    <name evidence="5" type="ORF">CUC15_13785</name>
</gene>
<evidence type="ECO:0000256" key="1">
    <source>
        <dbReference type="ARBA" id="ARBA00022679"/>
    </source>
</evidence>
<dbReference type="RefSeq" id="WP_114917220.1">
    <property type="nucleotide sequence ID" value="NZ_CP024848.1"/>
</dbReference>
<feature type="binding site" evidence="3">
    <location>
        <position position="150"/>
    </location>
    <ligand>
        <name>Zn(2+)</name>
        <dbReference type="ChEBI" id="CHEBI:29105"/>
    </ligand>
</feature>
<evidence type="ECO:0000256" key="2">
    <source>
        <dbReference type="ARBA" id="ARBA00023027"/>
    </source>
</evidence>
<keyword evidence="3" id="KW-0479">Metal-binding</keyword>
<name>A0A345PIV4_9BACI</name>
<dbReference type="KEGG" id="ocn:CUC15_13785"/>
<dbReference type="InterPro" id="IPR026591">
    <property type="entry name" value="Sirtuin_cat_small_dom_sf"/>
</dbReference>
<comment type="caution">
    <text evidence="3">Lacks conserved residue(s) required for the propagation of feature annotation.</text>
</comment>
<dbReference type="InterPro" id="IPR026590">
    <property type="entry name" value="Ssirtuin_cat_dom"/>
</dbReference>
<feature type="domain" description="Deacetylase sirtuin-type" evidence="4">
    <location>
        <begin position="13"/>
        <end position="295"/>
    </location>
</feature>
<keyword evidence="3" id="KW-0862">Zinc</keyword>
<dbReference type="Proteomes" id="UP000253908">
    <property type="component" value="Chromosome"/>
</dbReference>